<accession>A0A3N1ZT80</accession>
<dbReference type="RefSeq" id="WP_170165158.1">
    <property type="nucleotide sequence ID" value="NZ_RKHG01000001.1"/>
</dbReference>
<dbReference type="InterPro" id="IPR011032">
    <property type="entry name" value="GroES-like_sf"/>
</dbReference>
<dbReference type="AlphaFoldDB" id="A0A3N1ZT80"/>
<evidence type="ECO:0000313" key="3">
    <source>
        <dbReference type="EMBL" id="ROR54076.1"/>
    </source>
</evidence>
<dbReference type="EMBL" id="RKHG01000001">
    <property type="protein sequence ID" value="ROR54076.1"/>
    <property type="molecule type" value="Genomic_DNA"/>
</dbReference>
<dbReference type="InterPro" id="IPR052585">
    <property type="entry name" value="Lipid_raft_assoc_Zn_ADH"/>
</dbReference>
<dbReference type="Gene3D" id="3.90.180.10">
    <property type="entry name" value="Medium-chain alcohol dehydrogenases, catalytic domain"/>
    <property type="match status" value="1"/>
</dbReference>
<dbReference type="Proteomes" id="UP000275749">
    <property type="component" value="Unassembled WGS sequence"/>
</dbReference>
<organism evidence="3 4">
    <name type="scientific">Luteococcus japonicus</name>
    <dbReference type="NCBI Taxonomy" id="33984"/>
    <lineage>
        <taxon>Bacteria</taxon>
        <taxon>Bacillati</taxon>
        <taxon>Actinomycetota</taxon>
        <taxon>Actinomycetes</taxon>
        <taxon>Propionibacteriales</taxon>
        <taxon>Propionibacteriaceae</taxon>
        <taxon>Luteococcus</taxon>
    </lineage>
</organism>
<dbReference type="GO" id="GO:0016491">
    <property type="term" value="F:oxidoreductase activity"/>
    <property type="evidence" value="ECO:0007669"/>
    <property type="project" value="InterPro"/>
</dbReference>
<dbReference type="InterPro" id="IPR020843">
    <property type="entry name" value="ER"/>
</dbReference>
<name>A0A3N1ZT80_9ACTN</name>
<protein>
    <submittedName>
        <fullName evidence="3">Alcohol dehydrogenase-like protein</fullName>
    </submittedName>
</protein>
<evidence type="ECO:0000259" key="2">
    <source>
        <dbReference type="SMART" id="SM00829"/>
    </source>
</evidence>
<evidence type="ECO:0000313" key="4">
    <source>
        <dbReference type="Proteomes" id="UP000275749"/>
    </source>
</evidence>
<dbReference type="SMART" id="SM00829">
    <property type="entry name" value="PKS_ER"/>
    <property type="match status" value="1"/>
</dbReference>
<feature type="domain" description="Enoyl reductase (ER)" evidence="2">
    <location>
        <begin position="10"/>
        <end position="181"/>
    </location>
</feature>
<feature type="region of interest" description="Disordered" evidence="1">
    <location>
        <begin position="151"/>
        <end position="182"/>
    </location>
</feature>
<dbReference type="SUPFAM" id="SSF50129">
    <property type="entry name" value="GroES-like"/>
    <property type="match status" value="1"/>
</dbReference>
<evidence type="ECO:0000256" key="1">
    <source>
        <dbReference type="SAM" id="MobiDB-lite"/>
    </source>
</evidence>
<dbReference type="InterPro" id="IPR013154">
    <property type="entry name" value="ADH-like_N"/>
</dbReference>
<dbReference type="PANTHER" id="PTHR43482:SF1">
    <property type="entry name" value="PROTEIN AST1-RELATED"/>
    <property type="match status" value="1"/>
</dbReference>
<proteinExistence type="predicted"/>
<dbReference type="PANTHER" id="PTHR43482">
    <property type="entry name" value="PROTEIN AST1-RELATED"/>
    <property type="match status" value="1"/>
</dbReference>
<gene>
    <name evidence="3" type="ORF">EDD41_1261</name>
</gene>
<sequence>MKAFVMTRYGAPFQEAEVPRPTPGPGQVLARMAAAGINHADDRARQGEFKALFKPRLPSVAGGELSGTVVQLGDGVSTVGVGDEVFAYTGVVRTGAFAEYAVVDAEALAPAPRTVSLTEAASLPVVALTAWQALVTLGQVQPGQRAGAWRLRRGRLGDHPAGQAPGRHRRHHRVEPPCRLRP</sequence>
<comment type="caution">
    <text evidence="3">The sequence shown here is derived from an EMBL/GenBank/DDBJ whole genome shotgun (WGS) entry which is preliminary data.</text>
</comment>
<reference evidence="3 4" key="1">
    <citation type="submission" date="2018-11" db="EMBL/GenBank/DDBJ databases">
        <title>Sequencing the genomes of 1000 actinobacteria strains.</title>
        <authorList>
            <person name="Klenk H.-P."/>
        </authorList>
    </citation>
    <scope>NUCLEOTIDE SEQUENCE [LARGE SCALE GENOMIC DNA]</scope>
    <source>
        <strain evidence="3 4">DSM 10546</strain>
    </source>
</reference>
<dbReference type="Pfam" id="PF08240">
    <property type="entry name" value="ADH_N"/>
    <property type="match status" value="1"/>
</dbReference>